<dbReference type="GO" id="GO:0003924">
    <property type="term" value="F:GTPase activity"/>
    <property type="evidence" value="ECO:0007669"/>
    <property type="project" value="InterPro"/>
</dbReference>
<reference evidence="2" key="2">
    <citation type="submission" date="2025-09" db="UniProtKB">
        <authorList>
            <consortium name="Ensembl"/>
        </authorList>
    </citation>
    <scope>IDENTIFICATION</scope>
</reference>
<feature type="domain" description="GED" evidence="1">
    <location>
        <begin position="85"/>
        <end position="169"/>
    </location>
</feature>
<dbReference type="Pfam" id="PF02212">
    <property type="entry name" value="GED"/>
    <property type="match status" value="1"/>
</dbReference>
<dbReference type="OMA" id="EDNCANL"/>
<dbReference type="InterPro" id="IPR000375">
    <property type="entry name" value="Dynamin_stalk"/>
</dbReference>
<dbReference type="GO" id="GO:0005525">
    <property type="term" value="F:GTP binding"/>
    <property type="evidence" value="ECO:0007669"/>
    <property type="project" value="InterPro"/>
</dbReference>
<evidence type="ECO:0000313" key="2">
    <source>
        <dbReference type="Ensembl" id="ENSNNAP00000021986.1"/>
    </source>
</evidence>
<dbReference type="Ensembl" id="ENSNNAT00000023049.1">
    <property type="protein sequence ID" value="ENSNNAP00000021986.1"/>
    <property type="gene ID" value="ENSNNAG00000014519.1"/>
</dbReference>
<protein>
    <recommendedName>
        <fullName evidence="1">GED domain-containing protein</fullName>
    </recommendedName>
</protein>
<organism evidence="2 3">
    <name type="scientific">Naja naja</name>
    <name type="common">Indian cobra</name>
    <dbReference type="NCBI Taxonomy" id="35670"/>
    <lineage>
        <taxon>Eukaryota</taxon>
        <taxon>Metazoa</taxon>
        <taxon>Chordata</taxon>
        <taxon>Craniata</taxon>
        <taxon>Vertebrata</taxon>
        <taxon>Euteleostomi</taxon>
        <taxon>Lepidosauria</taxon>
        <taxon>Squamata</taxon>
        <taxon>Bifurcata</taxon>
        <taxon>Unidentata</taxon>
        <taxon>Episquamata</taxon>
        <taxon>Toxicofera</taxon>
        <taxon>Serpentes</taxon>
        <taxon>Colubroidea</taxon>
        <taxon>Elapidae</taxon>
        <taxon>Elapinae</taxon>
        <taxon>Naja</taxon>
    </lineage>
</organism>
<dbReference type="SMART" id="SM00302">
    <property type="entry name" value="GED"/>
    <property type="match status" value="1"/>
</dbReference>
<dbReference type="Gene3D" id="1.20.120.1240">
    <property type="entry name" value="Dynamin, middle domain"/>
    <property type="match status" value="1"/>
</dbReference>
<evidence type="ECO:0000259" key="1">
    <source>
        <dbReference type="PROSITE" id="PS51388"/>
    </source>
</evidence>
<dbReference type="InterPro" id="IPR003130">
    <property type="entry name" value="GED"/>
</dbReference>
<evidence type="ECO:0000313" key="3">
    <source>
        <dbReference type="Proteomes" id="UP000694559"/>
    </source>
</evidence>
<dbReference type="OrthoDB" id="5061070at2759"/>
<keyword evidence="3" id="KW-1185">Reference proteome</keyword>
<dbReference type="AlphaFoldDB" id="A0A8C6XZ13"/>
<name>A0A8C6XZ13_NAJNA</name>
<dbReference type="PROSITE" id="PS51388">
    <property type="entry name" value="GED"/>
    <property type="match status" value="1"/>
</dbReference>
<dbReference type="Pfam" id="PF01031">
    <property type="entry name" value="Dynamin_M"/>
    <property type="match status" value="1"/>
</dbReference>
<dbReference type="Proteomes" id="UP000694559">
    <property type="component" value="Unplaced"/>
</dbReference>
<proteinExistence type="predicted"/>
<reference evidence="2" key="1">
    <citation type="submission" date="2025-08" db="UniProtKB">
        <authorList>
            <consortium name="Ensembl"/>
        </authorList>
    </citation>
    <scope>IDENTIFICATION</scope>
</reference>
<sequence>LVQNAFLKLATQHFRSFYALCRDAQGKIEDLKITQEEKAEIMILTQFKLEKVVYCQDTIYSGDLGTVRAKKLYPDTTGSAIDCSQVELRYHMAAYFKVIRLGTQIPLIIQLHMFKNFAEKLQNAMMQLLQSGDQLEDLFHEGEDVTNLRNSLKERIERLSKARQLLKKF</sequence>
<dbReference type="GeneTree" id="ENSGT00940000155686"/>
<dbReference type="InterPro" id="IPR020850">
    <property type="entry name" value="GED_dom"/>
</dbReference>
<accession>A0A8C6XZ13</accession>